<dbReference type="CDD" id="cd00090">
    <property type="entry name" value="HTH_ARSR"/>
    <property type="match status" value="1"/>
</dbReference>
<dbReference type="Gene3D" id="1.10.10.10">
    <property type="entry name" value="Winged helix-like DNA-binding domain superfamily/Winged helix DNA-binding domain"/>
    <property type="match status" value="1"/>
</dbReference>
<organism evidence="2 3">
    <name type="scientific">Streptosporangium amethystogenes subsp. fukuiense</name>
    <dbReference type="NCBI Taxonomy" id="698418"/>
    <lineage>
        <taxon>Bacteria</taxon>
        <taxon>Bacillati</taxon>
        <taxon>Actinomycetota</taxon>
        <taxon>Actinomycetes</taxon>
        <taxon>Streptosporangiales</taxon>
        <taxon>Streptosporangiaceae</taxon>
        <taxon>Streptosporangium</taxon>
    </lineage>
</organism>
<feature type="region of interest" description="Disordered" evidence="1">
    <location>
        <begin position="52"/>
        <end position="75"/>
    </location>
</feature>
<dbReference type="InterPro" id="IPR036388">
    <property type="entry name" value="WH-like_DNA-bd_sf"/>
</dbReference>
<dbReference type="InterPro" id="IPR036390">
    <property type="entry name" value="WH_DNA-bd_sf"/>
</dbReference>
<sequence length="75" mass="7406">MIVITPAATGAHLFGHRLPPAPGAYRVGISPATASQHTAVLRNAGLLTTGRMGGAVLHTPPPPGSALLSGDSTTA</sequence>
<evidence type="ECO:0000313" key="3">
    <source>
        <dbReference type="Proteomes" id="UP001596514"/>
    </source>
</evidence>
<dbReference type="Proteomes" id="UP001596514">
    <property type="component" value="Unassembled WGS sequence"/>
</dbReference>
<dbReference type="EMBL" id="JBHTEE010000001">
    <property type="protein sequence ID" value="MFC7605153.1"/>
    <property type="molecule type" value="Genomic_DNA"/>
</dbReference>
<gene>
    <name evidence="2" type="ORF">ACFQVD_34090</name>
</gene>
<evidence type="ECO:0000313" key="2">
    <source>
        <dbReference type="EMBL" id="MFC7605153.1"/>
    </source>
</evidence>
<reference evidence="3" key="1">
    <citation type="journal article" date="2019" name="Int. J. Syst. Evol. Microbiol.">
        <title>The Global Catalogue of Microorganisms (GCM) 10K type strain sequencing project: providing services to taxonomists for standard genome sequencing and annotation.</title>
        <authorList>
            <consortium name="The Broad Institute Genomics Platform"/>
            <consortium name="The Broad Institute Genome Sequencing Center for Infectious Disease"/>
            <person name="Wu L."/>
            <person name="Ma J."/>
        </authorList>
    </citation>
    <scope>NUCLEOTIDE SEQUENCE [LARGE SCALE GENOMIC DNA]</scope>
    <source>
        <strain evidence="3">JCM 10083</strain>
    </source>
</reference>
<protein>
    <recommendedName>
        <fullName evidence="4">ArsR family transcriptional regulator</fullName>
    </recommendedName>
</protein>
<name>A0ABW2T8Z5_9ACTN</name>
<dbReference type="RefSeq" id="WP_343963230.1">
    <property type="nucleotide sequence ID" value="NZ_BAAAGK010000016.1"/>
</dbReference>
<proteinExistence type="predicted"/>
<evidence type="ECO:0008006" key="4">
    <source>
        <dbReference type="Google" id="ProtNLM"/>
    </source>
</evidence>
<keyword evidence="3" id="KW-1185">Reference proteome</keyword>
<comment type="caution">
    <text evidence="2">The sequence shown here is derived from an EMBL/GenBank/DDBJ whole genome shotgun (WGS) entry which is preliminary data.</text>
</comment>
<dbReference type="SUPFAM" id="SSF46785">
    <property type="entry name" value="Winged helix' DNA-binding domain"/>
    <property type="match status" value="1"/>
</dbReference>
<dbReference type="InterPro" id="IPR011991">
    <property type="entry name" value="ArsR-like_HTH"/>
</dbReference>
<accession>A0ABW2T8Z5</accession>
<evidence type="ECO:0000256" key="1">
    <source>
        <dbReference type="SAM" id="MobiDB-lite"/>
    </source>
</evidence>